<keyword evidence="1" id="KW-1133">Transmembrane helix</keyword>
<sequence length="245" mass="29261">MQQKWLFALFLFSWTIGFAQNDSIVKFDDSSRQPVAVSQEEIDAYLTDSAFDYEVVQQEEIGWWNDITNWFYNVLIQFFEWLFGVESAVGYLAIFLRILPYILLAIFLYLIIRFFLKVNVRSLIHNEKNPNTVVLSEEERIIKTEDIQQLIKNALAENNYRLAIRYYYLFILKLLSERELIDWQRQKTNDDYSNELSNSPLKDHFNKATWLYDYIWYGEFNIDQEHYTKAETVFASLKKSILGNA</sequence>
<dbReference type="RefSeq" id="WP_136566825.1">
    <property type="nucleotide sequence ID" value="NZ_SNTZ01000006.1"/>
</dbReference>
<organism evidence="4 5">
    <name type="scientific">Flagellimonas alvinocaridis</name>
    <dbReference type="NCBI Taxonomy" id="2530200"/>
    <lineage>
        <taxon>Bacteria</taxon>
        <taxon>Pseudomonadati</taxon>
        <taxon>Bacteroidota</taxon>
        <taxon>Flavobacteriia</taxon>
        <taxon>Flavobacteriales</taxon>
        <taxon>Flavobacteriaceae</taxon>
        <taxon>Flagellimonas</taxon>
    </lineage>
</organism>
<evidence type="ECO:0000313" key="5">
    <source>
        <dbReference type="Proteomes" id="UP000310406"/>
    </source>
</evidence>
<dbReference type="InterPro" id="IPR025403">
    <property type="entry name" value="TgpA-like_C"/>
</dbReference>
<evidence type="ECO:0000313" key="4">
    <source>
        <dbReference type="EMBL" id="THV58747.1"/>
    </source>
</evidence>
<name>A0A4S8RJW4_9FLAO</name>
<evidence type="ECO:0000256" key="2">
    <source>
        <dbReference type="SAM" id="SignalP"/>
    </source>
</evidence>
<evidence type="ECO:0000259" key="3">
    <source>
        <dbReference type="Pfam" id="PF13559"/>
    </source>
</evidence>
<keyword evidence="1" id="KW-0812">Transmembrane</keyword>
<keyword evidence="1" id="KW-0472">Membrane</keyword>
<gene>
    <name evidence="4" type="ORF">EZV76_12120</name>
</gene>
<feature type="signal peptide" evidence="2">
    <location>
        <begin position="1"/>
        <end position="19"/>
    </location>
</feature>
<dbReference type="EMBL" id="SNTZ01000006">
    <property type="protein sequence ID" value="THV58747.1"/>
    <property type="molecule type" value="Genomic_DNA"/>
</dbReference>
<keyword evidence="2" id="KW-0732">Signal</keyword>
<protein>
    <submittedName>
        <fullName evidence="4">DUF4129 domain-containing protein</fullName>
    </submittedName>
</protein>
<evidence type="ECO:0000256" key="1">
    <source>
        <dbReference type="SAM" id="Phobius"/>
    </source>
</evidence>
<dbReference type="AlphaFoldDB" id="A0A4S8RJW4"/>
<feature type="domain" description="Protein-glutamine gamma-glutamyltransferase-like C-terminal" evidence="3">
    <location>
        <begin position="168"/>
        <end position="231"/>
    </location>
</feature>
<dbReference type="Proteomes" id="UP000310406">
    <property type="component" value="Unassembled WGS sequence"/>
</dbReference>
<proteinExistence type="predicted"/>
<accession>A0A4S8RJW4</accession>
<comment type="caution">
    <text evidence="4">The sequence shown here is derived from an EMBL/GenBank/DDBJ whole genome shotgun (WGS) entry which is preliminary data.</text>
</comment>
<dbReference type="OrthoDB" id="5491447at2"/>
<dbReference type="Pfam" id="PF13559">
    <property type="entry name" value="DUF4129"/>
    <property type="match status" value="1"/>
</dbReference>
<keyword evidence="5" id="KW-1185">Reference proteome</keyword>
<reference evidence="4 5" key="1">
    <citation type="submission" date="2019-03" db="EMBL/GenBank/DDBJ databases">
        <title>Muricauda SCR12 sp.nov, a marine bacterium isolated from Pacific Ocean:the Okinawa trough.</title>
        <authorList>
            <person name="Liu L."/>
        </authorList>
    </citation>
    <scope>NUCLEOTIDE SEQUENCE [LARGE SCALE GENOMIC DNA]</scope>
    <source>
        <strain evidence="4 5">SCR12</strain>
    </source>
</reference>
<feature type="chain" id="PRO_5020934637" evidence="2">
    <location>
        <begin position="20"/>
        <end position="245"/>
    </location>
</feature>
<feature type="transmembrane region" description="Helical" evidence="1">
    <location>
        <begin position="88"/>
        <end position="112"/>
    </location>
</feature>